<dbReference type="GO" id="GO:0042278">
    <property type="term" value="P:purine nucleoside metabolic process"/>
    <property type="evidence" value="ECO:0007669"/>
    <property type="project" value="TreeGrafter"/>
</dbReference>
<reference evidence="2" key="1">
    <citation type="submission" date="2022-01" db="EMBL/GenBank/DDBJ databases">
        <authorList>
            <person name="King R."/>
        </authorList>
    </citation>
    <scope>NUCLEOTIDE SEQUENCE</scope>
</reference>
<evidence type="ECO:0000313" key="2">
    <source>
        <dbReference type="EMBL" id="CAG9761103.1"/>
    </source>
</evidence>
<dbReference type="PANTHER" id="PTHR11106">
    <property type="entry name" value="GANGLIOSIDE INDUCED DIFFERENTIATION ASSOCIATED PROTEIN 2-RELATED"/>
    <property type="match status" value="1"/>
</dbReference>
<evidence type="ECO:0000313" key="3">
    <source>
        <dbReference type="Proteomes" id="UP001152799"/>
    </source>
</evidence>
<dbReference type="GO" id="GO:0140293">
    <property type="term" value="F:ADP-ribosylglutamate hydrolase activity"/>
    <property type="evidence" value="ECO:0007669"/>
    <property type="project" value="TreeGrafter"/>
</dbReference>
<dbReference type="OrthoDB" id="6133115at2759"/>
<dbReference type="AlphaFoldDB" id="A0A9N9MEY1"/>
<dbReference type="Pfam" id="PF01661">
    <property type="entry name" value="Macro"/>
    <property type="match status" value="1"/>
</dbReference>
<dbReference type="GO" id="GO:0140291">
    <property type="term" value="P:peptidyl-glutamate ADP-deribosylation"/>
    <property type="evidence" value="ECO:0007669"/>
    <property type="project" value="TreeGrafter"/>
</dbReference>
<dbReference type="GO" id="GO:0005654">
    <property type="term" value="C:nucleoplasm"/>
    <property type="evidence" value="ECO:0007669"/>
    <property type="project" value="TreeGrafter"/>
</dbReference>
<dbReference type="SUPFAM" id="SSF52949">
    <property type="entry name" value="Macro domain-like"/>
    <property type="match status" value="1"/>
</dbReference>
<dbReference type="PANTHER" id="PTHR11106:SF27">
    <property type="entry name" value="MACRO DOMAIN-CONTAINING PROTEIN"/>
    <property type="match status" value="1"/>
</dbReference>
<proteinExistence type="predicted"/>
<dbReference type="SMART" id="SM00506">
    <property type="entry name" value="A1pp"/>
    <property type="match status" value="1"/>
</dbReference>
<keyword evidence="3" id="KW-1185">Reference proteome</keyword>
<dbReference type="Proteomes" id="UP001152799">
    <property type="component" value="Chromosome 1"/>
</dbReference>
<sequence length="254" mass="28143">MFCLKSAVQKISQIPVKPLNQWLIISKPFILEAYPSLLQQQARKMSSVVQVVDIPTWKEQAREKDLPEAGKALPGNDIDKSKNDVLAGKVSLWRGDITKLKIDAIVNAANSSLLPGGGVDGAIHKAAGPDLRKECKDLNGCKTGEAKIAQGYKLPAKYVILTVGPKGEYPADLKNCYVNSLTRALEKNLRTVAFPCISTGIYGYPNENASHVAIHTVRQFLEEHSEKFDRIIFCVFLDVDKNLYEQVLQTYFPV</sequence>
<dbReference type="InterPro" id="IPR002589">
    <property type="entry name" value="Macro_dom"/>
</dbReference>
<dbReference type="Gene3D" id="3.40.220.10">
    <property type="entry name" value="Leucine Aminopeptidase, subunit E, domain 1"/>
    <property type="match status" value="1"/>
</dbReference>
<dbReference type="PROSITE" id="PS51154">
    <property type="entry name" value="MACRO"/>
    <property type="match status" value="1"/>
</dbReference>
<evidence type="ECO:0000259" key="1">
    <source>
        <dbReference type="PROSITE" id="PS51154"/>
    </source>
</evidence>
<gene>
    <name evidence="2" type="ORF">CEUTPL_LOCUS1814</name>
</gene>
<accession>A0A9N9MEY1</accession>
<dbReference type="GO" id="GO:0006974">
    <property type="term" value="P:DNA damage response"/>
    <property type="evidence" value="ECO:0007669"/>
    <property type="project" value="TreeGrafter"/>
</dbReference>
<dbReference type="CDD" id="cd02908">
    <property type="entry name" value="Macro_OAADPr_deacetylase"/>
    <property type="match status" value="1"/>
</dbReference>
<name>A0A9N9MEY1_9CUCU</name>
<protein>
    <recommendedName>
        <fullName evidence="1">Macro domain-containing protein</fullName>
    </recommendedName>
</protein>
<dbReference type="EMBL" id="OU892277">
    <property type="protein sequence ID" value="CAG9761103.1"/>
    <property type="molecule type" value="Genomic_DNA"/>
</dbReference>
<dbReference type="InterPro" id="IPR043472">
    <property type="entry name" value="Macro_dom-like"/>
</dbReference>
<organism evidence="2 3">
    <name type="scientific">Ceutorhynchus assimilis</name>
    <name type="common">cabbage seed weevil</name>
    <dbReference type="NCBI Taxonomy" id="467358"/>
    <lineage>
        <taxon>Eukaryota</taxon>
        <taxon>Metazoa</taxon>
        <taxon>Ecdysozoa</taxon>
        <taxon>Arthropoda</taxon>
        <taxon>Hexapoda</taxon>
        <taxon>Insecta</taxon>
        <taxon>Pterygota</taxon>
        <taxon>Neoptera</taxon>
        <taxon>Endopterygota</taxon>
        <taxon>Coleoptera</taxon>
        <taxon>Polyphaga</taxon>
        <taxon>Cucujiformia</taxon>
        <taxon>Curculionidae</taxon>
        <taxon>Ceutorhynchinae</taxon>
        <taxon>Ceutorhynchus</taxon>
    </lineage>
</organism>
<feature type="domain" description="Macro" evidence="1">
    <location>
        <begin position="77"/>
        <end position="252"/>
    </location>
</feature>